<keyword evidence="1" id="KW-1133">Transmembrane helix</keyword>
<keyword evidence="1" id="KW-0472">Membrane</keyword>
<organism evidence="2 3">
    <name type="scientific">Pectobacterium phage PP81</name>
    <dbReference type="NCBI Taxonomy" id="1927014"/>
    <lineage>
        <taxon>Viruses</taxon>
        <taxon>Duplodnaviria</taxon>
        <taxon>Heunggongvirae</taxon>
        <taxon>Uroviricota</taxon>
        <taxon>Caudoviricetes</taxon>
        <taxon>Autographivirales</taxon>
        <taxon>Autotranscriptaviridae</taxon>
        <taxon>Studiervirinae</taxon>
        <taxon>Pektosvirus</taxon>
        <taxon>Pektosvirus PP81</taxon>
    </lineage>
</organism>
<evidence type="ECO:0000313" key="3">
    <source>
        <dbReference type="Proteomes" id="UP000221450"/>
    </source>
</evidence>
<gene>
    <name evidence="2" type="ORF">PP81_gp14</name>
</gene>
<reference evidence="2 3" key="1">
    <citation type="submission" date="2016-11" db="EMBL/GenBank/DDBJ databases">
        <authorList>
            <person name="Shneider M.M."/>
            <person name="Kabanova A.P."/>
            <person name="Vo T.N.H."/>
            <person name="Samarov N.I."/>
            <person name="Korzhenkov A.A."/>
            <person name="Toshchakov S.V."/>
            <person name="Miroshnikov K.K."/>
            <person name="Ignatov A.N."/>
            <person name="Kulikov E.E."/>
            <person name="Miroshnkov K.A."/>
        </authorList>
    </citation>
    <scope>NUCLEOTIDE SEQUENCE [LARGE SCALE GENOMIC DNA]</scope>
</reference>
<evidence type="ECO:0000256" key="1">
    <source>
        <dbReference type="SAM" id="Phobius"/>
    </source>
</evidence>
<keyword evidence="1" id="KW-0812">Transmembrane</keyword>
<proteinExistence type="predicted"/>
<name>A0A1L7DRY5_9CAUD</name>
<feature type="transmembrane region" description="Helical" evidence="1">
    <location>
        <begin position="29"/>
        <end position="56"/>
    </location>
</feature>
<evidence type="ECO:0000313" key="2">
    <source>
        <dbReference type="EMBL" id="APU03037.1"/>
    </source>
</evidence>
<dbReference type="Proteomes" id="UP000221450">
    <property type="component" value="Segment"/>
</dbReference>
<accession>A0A1L7DRY5</accession>
<protein>
    <submittedName>
        <fullName evidence="2">Uncharacterized protein</fullName>
    </submittedName>
</protein>
<sequence length="67" mass="7281">MTKLGAILIVILFWAMVAGGIALGIYKGVLWTMAMIAILLMIAIIVAGSITIYSIARDYKSCFPFLK</sequence>
<dbReference type="EMBL" id="KY124276">
    <property type="protein sequence ID" value="APU03037.1"/>
    <property type="molecule type" value="Genomic_DNA"/>
</dbReference>